<evidence type="ECO:0000256" key="2">
    <source>
        <dbReference type="HAMAP-Rule" id="MF_00949"/>
    </source>
</evidence>
<feature type="binding site" evidence="2">
    <location>
        <position position="6"/>
    </location>
    <ligand>
        <name>Zn(2+)</name>
        <dbReference type="ChEBI" id="CHEBI:29105"/>
    </ligand>
</feature>
<dbReference type="EMBL" id="CP131062">
    <property type="protein sequence ID" value="WNY28138.1"/>
    <property type="molecule type" value="Genomic_DNA"/>
</dbReference>
<dbReference type="InterPro" id="IPR007178">
    <property type="entry name" value="Spt4_arch"/>
</dbReference>
<dbReference type="PANTHER" id="PTHR40704">
    <property type="entry name" value="TRANSCRIPTION ELONGATION FACTOR SPT4"/>
    <property type="match status" value="1"/>
</dbReference>
<dbReference type="NCBIfam" id="NF041664">
    <property type="entry name" value="RNAP_arch_Epp"/>
    <property type="match status" value="1"/>
</dbReference>
<evidence type="ECO:0000313" key="5">
    <source>
        <dbReference type="Proteomes" id="UP001302662"/>
    </source>
</evidence>
<dbReference type="KEGG" id="mees:MmiEs2_03200"/>
<feature type="binding site" evidence="2">
    <location>
        <position position="22"/>
    </location>
    <ligand>
        <name>Zn(2+)</name>
        <dbReference type="ChEBI" id="CHEBI:29105"/>
    </ligand>
</feature>
<dbReference type="Proteomes" id="UP001302662">
    <property type="component" value="Chromosome"/>
</dbReference>
<keyword evidence="2" id="KW-0479">Metal-binding</keyword>
<evidence type="ECO:0000256" key="1">
    <source>
        <dbReference type="ARBA" id="ARBA00023163"/>
    </source>
</evidence>
<gene>
    <name evidence="2" type="primary">spt4</name>
    <name evidence="4" type="ORF">MmiEs2_03200</name>
</gene>
<dbReference type="SUPFAM" id="SSF63393">
    <property type="entry name" value="RNA polymerase subunits"/>
    <property type="match status" value="1"/>
</dbReference>
<accession>A0AA96V8G0</accession>
<dbReference type="GO" id="GO:0006355">
    <property type="term" value="P:regulation of DNA-templated transcription"/>
    <property type="evidence" value="ECO:0007669"/>
    <property type="project" value="UniProtKB-UniRule"/>
</dbReference>
<dbReference type="InterPro" id="IPR029040">
    <property type="entry name" value="RPABC4/Spt4"/>
</dbReference>
<organism evidence="4 5">
    <name type="scientific">Methanimicrococcus stummii</name>
    <dbReference type="NCBI Taxonomy" id="3028294"/>
    <lineage>
        <taxon>Archaea</taxon>
        <taxon>Methanobacteriati</taxon>
        <taxon>Methanobacteriota</taxon>
        <taxon>Stenosarchaea group</taxon>
        <taxon>Methanomicrobia</taxon>
        <taxon>Methanosarcinales</taxon>
        <taxon>Methanosarcinaceae</taxon>
        <taxon>Methanimicrococcus</taxon>
    </lineage>
</organism>
<proteinExistence type="inferred from homology"/>
<dbReference type="GeneID" id="85196771"/>
<dbReference type="Pfam" id="PF06093">
    <property type="entry name" value="Spt4"/>
    <property type="match status" value="1"/>
</dbReference>
<dbReference type="PANTHER" id="PTHR40704:SF1">
    <property type="entry name" value="TRANSCRIPTION ELONGATION FACTOR SPT4"/>
    <property type="match status" value="1"/>
</dbReference>
<keyword evidence="2" id="KW-0862">Zinc</keyword>
<dbReference type="GO" id="GO:0008270">
    <property type="term" value="F:zinc ion binding"/>
    <property type="evidence" value="ECO:0007669"/>
    <property type="project" value="UniProtKB-UniRule"/>
</dbReference>
<comment type="similarity">
    <text evidence="2">Belongs to the archaeal Spt4 family.</text>
</comment>
<name>A0AA96V8G0_9EURY</name>
<dbReference type="RefSeq" id="WP_316559690.1">
    <property type="nucleotide sequence ID" value="NZ_CP131062.1"/>
</dbReference>
<comment type="subunit">
    <text evidence="2">Heterodimer composed of Spt4 and Spt5.</text>
</comment>
<dbReference type="Gene3D" id="2.20.28.90">
    <property type="match status" value="1"/>
</dbReference>
<evidence type="ECO:0000313" key="4">
    <source>
        <dbReference type="EMBL" id="WNY28138.1"/>
    </source>
</evidence>
<keyword evidence="5" id="KW-1185">Reference proteome</keyword>
<sequence length="62" mass="7049">MAEKVCRKCMRLIVNSDTCEICESSDLADEWTGLVVVIDPMKSEIAKRMNIDLADKYALKVR</sequence>
<comment type="function">
    <text evidence="2">Stimulates transcription elongation.</text>
</comment>
<keyword evidence="1 2" id="KW-0804">Transcription</keyword>
<dbReference type="AlphaFoldDB" id="A0AA96V8G0"/>
<reference evidence="4 5" key="1">
    <citation type="submission" date="2023-07" db="EMBL/GenBank/DDBJ databases">
        <title>Closed genome sequence of Methanimicrococcus sp. Es2.</title>
        <authorList>
            <person name="Protasov E."/>
            <person name="Platt K."/>
            <person name="Reeh H."/>
            <person name="Poehlein A."/>
            <person name="Daniel R."/>
            <person name="Brune A."/>
        </authorList>
    </citation>
    <scope>NUCLEOTIDE SEQUENCE [LARGE SCALE GENOMIC DNA]</scope>
    <source>
        <strain evidence="4 5">Es2</strain>
    </source>
</reference>
<feature type="domain" description="Spt4/RpoE2 zinc finger" evidence="3">
    <location>
        <begin position="3"/>
        <end position="62"/>
    </location>
</feature>
<dbReference type="SMART" id="SM01389">
    <property type="entry name" value="Spt4"/>
    <property type="match status" value="1"/>
</dbReference>
<keyword evidence="2" id="KW-0805">Transcription regulation</keyword>
<dbReference type="InterPro" id="IPR038589">
    <property type="entry name" value="Spt4_dom_sf"/>
</dbReference>
<dbReference type="HAMAP" id="MF_00949">
    <property type="entry name" value="Spt4_arch"/>
    <property type="match status" value="1"/>
</dbReference>
<feature type="binding site" evidence="2">
    <location>
        <position position="9"/>
    </location>
    <ligand>
        <name>Zn(2+)</name>
        <dbReference type="ChEBI" id="CHEBI:29105"/>
    </ligand>
</feature>
<dbReference type="InterPro" id="IPR022800">
    <property type="entry name" value="Spt4/RpoE2_Znf"/>
</dbReference>
<feature type="binding site" evidence="2">
    <location>
        <position position="19"/>
    </location>
    <ligand>
        <name>Zn(2+)</name>
        <dbReference type="ChEBI" id="CHEBI:29105"/>
    </ligand>
</feature>
<evidence type="ECO:0000259" key="3">
    <source>
        <dbReference type="SMART" id="SM01389"/>
    </source>
</evidence>
<protein>
    <recommendedName>
        <fullName evidence="2">Transcription elongation factor Spt4</fullName>
    </recommendedName>
</protein>